<evidence type="ECO:0000256" key="1">
    <source>
        <dbReference type="SAM" id="MobiDB-lite"/>
    </source>
</evidence>
<feature type="compositionally biased region" description="Polar residues" evidence="1">
    <location>
        <begin position="57"/>
        <end position="85"/>
    </location>
</feature>
<reference evidence="3" key="1">
    <citation type="submission" date="2020-07" db="EMBL/GenBank/DDBJ databases">
        <title>Draft Genome Sequence of a Deep-Sea Yeast, Naganishia (Cryptococcus) liquefaciens strain N6.</title>
        <authorList>
            <person name="Han Y.W."/>
            <person name="Kajitani R."/>
            <person name="Morimoto H."/>
            <person name="Parhat M."/>
            <person name="Tsubouchi H."/>
            <person name="Bakenova O."/>
            <person name="Ogata M."/>
            <person name="Argunhan B."/>
            <person name="Aoki R."/>
            <person name="Kajiwara S."/>
            <person name="Itoh T."/>
            <person name="Iwasaki H."/>
        </authorList>
    </citation>
    <scope>NUCLEOTIDE SEQUENCE</scope>
    <source>
        <strain evidence="3">N6</strain>
    </source>
</reference>
<feature type="region of interest" description="Disordered" evidence="1">
    <location>
        <begin position="1"/>
        <end position="97"/>
    </location>
</feature>
<keyword evidence="2" id="KW-0812">Transmembrane</keyword>
<keyword evidence="2" id="KW-1133">Transmembrane helix</keyword>
<name>A0A8H3TQN0_9TREE</name>
<accession>A0A8H3TQN0</accession>
<evidence type="ECO:0000313" key="3">
    <source>
        <dbReference type="EMBL" id="GHJ85184.1"/>
    </source>
</evidence>
<dbReference type="Proteomes" id="UP000620104">
    <property type="component" value="Unassembled WGS sequence"/>
</dbReference>
<proteinExistence type="predicted"/>
<organism evidence="3 4">
    <name type="scientific">Naganishia liquefaciens</name>
    <dbReference type="NCBI Taxonomy" id="104408"/>
    <lineage>
        <taxon>Eukaryota</taxon>
        <taxon>Fungi</taxon>
        <taxon>Dikarya</taxon>
        <taxon>Basidiomycota</taxon>
        <taxon>Agaricomycotina</taxon>
        <taxon>Tremellomycetes</taxon>
        <taxon>Filobasidiales</taxon>
        <taxon>Filobasidiaceae</taxon>
        <taxon>Naganishia</taxon>
    </lineage>
</organism>
<feature type="compositionally biased region" description="Basic and acidic residues" evidence="1">
    <location>
        <begin position="11"/>
        <end position="21"/>
    </location>
</feature>
<keyword evidence="2" id="KW-0472">Membrane</keyword>
<protein>
    <submittedName>
        <fullName evidence="3">Uncharacterized protein</fullName>
    </submittedName>
</protein>
<dbReference type="OrthoDB" id="2593249at2759"/>
<sequence length="160" mass="17481">MAQPPAYNQAVKEREEFERDVNTAGVGYSHNSRPTHTTSFSQSSYPADKSSRPAVPHTTSYGQPSSSGMGYGATQNPYISQQPQPMGQPMHYYRTPGGQTIASPFPPDAGLCPASRDGRHVDKRYYGVLGVVIGILFCPIGCIWTALDHQTRSFQACVRL</sequence>
<feature type="transmembrane region" description="Helical" evidence="2">
    <location>
        <begin position="125"/>
        <end position="147"/>
    </location>
</feature>
<keyword evidence="4" id="KW-1185">Reference proteome</keyword>
<dbReference type="EMBL" id="BLZA01000011">
    <property type="protein sequence ID" value="GHJ85184.1"/>
    <property type="molecule type" value="Genomic_DNA"/>
</dbReference>
<evidence type="ECO:0000313" key="4">
    <source>
        <dbReference type="Proteomes" id="UP000620104"/>
    </source>
</evidence>
<comment type="caution">
    <text evidence="3">The sequence shown here is derived from an EMBL/GenBank/DDBJ whole genome shotgun (WGS) entry which is preliminary data.</text>
</comment>
<evidence type="ECO:0000256" key="2">
    <source>
        <dbReference type="SAM" id="Phobius"/>
    </source>
</evidence>
<dbReference type="AlphaFoldDB" id="A0A8H3TQN0"/>
<gene>
    <name evidence="3" type="ORF">NliqN6_1586</name>
</gene>
<feature type="compositionally biased region" description="Polar residues" evidence="1">
    <location>
        <begin position="29"/>
        <end position="45"/>
    </location>
</feature>